<keyword evidence="2" id="KW-1185">Reference proteome</keyword>
<dbReference type="EMBL" id="PZAO01000057">
    <property type="protein sequence ID" value="PTG67161.1"/>
    <property type="molecule type" value="Genomic_DNA"/>
</dbReference>
<dbReference type="Proteomes" id="UP000242008">
    <property type="component" value="Unassembled WGS sequence"/>
</dbReference>
<sequence>FFKKKYQRHEPEIIFEDERDDGYTL</sequence>
<evidence type="ECO:0000313" key="2">
    <source>
        <dbReference type="Proteomes" id="UP000242008"/>
    </source>
</evidence>
<proteinExistence type="predicted"/>
<comment type="caution">
    <text evidence="1">The sequence shown here is derived from an EMBL/GenBank/DDBJ whole genome shotgun (WGS) entry which is preliminary data.</text>
</comment>
<accession>A0ABX5I5N9</accession>
<evidence type="ECO:0000313" key="1">
    <source>
        <dbReference type="EMBL" id="PTG67161.1"/>
    </source>
</evidence>
<feature type="non-terminal residue" evidence="1">
    <location>
        <position position="1"/>
    </location>
</feature>
<reference evidence="1 2" key="1">
    <citation type="journal article" date="2016" name="Front. Microbiol.">
        <title>Comprehensive Phylogenetic Analysis of Bovine Non-aureus Staphylococci Species Based on Whole-Genome Sequencing.</title>
        <authorList>
            <person name="Naushad S."/>
            <person name="Barkema H.W."/>
            <person name="Luby C."/>
            <person name="Condas L.A."/>
            <person name="Nobrega D.B."/>
            <person name="Carson D.A."/>
            <person name="De Buck J."/>
        </authorList>
    </citation>
    <scope>NUCLEOTIDE SEQUENCE [LARGE SCALE GENOMIC DNA]</scope>
    <source>
        <strain evidence="1 2">SNUC 1363</strain>
    </source>
</reference>
<gene>
    <name evidence="1" type="ORF">BU676_12155</name>
</gene>
<protein>
    <submittedName>
        <fullName evidence="1">Recombinase</fullName>
    </submittedName>
</protein>
<organism evidence="1 2">
    <name type="scientific">Staphylococcus chromogenes</name>
    <name type="common">Staphylococcus hyicus subsp. chromogenes</name>
    <dbReference type="NCBI Taxonomy" id="46126"/>
    <lineage>
        <taxon>Bacteria</taxon>
        <taxon>Bacillati</taxon>
        <taxon>Bacillota</taxon>
        <taxon>Bacilli</taxon>
        <taxon>Bacillales</taxon>
        <taxon>Staphylococcaceae</taxon>
        <taxon>Staphylococcus</taxon>
    </lineage>
</organism>
<name>A0ABX5I5N9_STACR</name>